<evidence type="ECO:0000313" key="2">
    <source>
        <dbReference type="EMBL" id="EFY85266.1"/>
    </source>
</evidence>
<dbReference type="eggNOG" id="ENOG502T527">
    <property type="taxonomic scope" value="Eukaryota"/>
</dbReference>
<keyword evidence="3" id="KW-1185">Reference proteome</keyword>
<evidence type="ECO:0000313" key="3">
    <source>
        <dbReference type="Proteomes" id="UP000002499"/>
    </source>
</evidence>
<feature type="signal peptide" evidence="1">
    <location>
        <begin position="1"/>
        <end position="19"/>
    </location>
</feature>
<dbReference type="OrthoDB" id="3660930at2759"/>
<name>E9EFM8_METAQ</name>
<dbReference type="EMBL" id="GL698583">
    <property type="protein sequence ID" value="EFY85266.1"/>
    <property type="molecule type" value="Genomic_DNA"/>
</dbReference>
<dbReference type="AlphaFoldDB" id="E9EFM8"/>
<evidence type="ECO:0000256" key="1">
    <source>
        <dbReference type="SAM" id="SignalP"/>
    </source>
</evidence>
<keyword evidence="1" id="KW-0732">Signal</keyword>
<dbReference type="Proteomes" id="UP000002499">
    <property type="component" value="Unassembled WGS sequence"/>
</dbReference>
<organism evidence="3">
    <name type="scientific">Metarhizium acridum (strain CQMa 102)</name>
    <dbReference type="NCBI Taxonomy" id="655827"/>
    <lineage>
        <taxon>Eukaryota</taxon>
        <taxon>Fungi</taxon>
        <taxon>Dikarya</taxon>
        <taxon>Ascomycota</taxon>
        <taxon>Pezizomycotina</taxon>
        <taxon>Sordariomycetes</taxon>
        <taxon>Hypocreomycetidae</taxon>
        <taxon>Hypocreales</taxon>
        <taxon>Clavicipitaceae</taxon>
        <taxon>Metarhizium</taxon>
    </lineage>
</organism>
<reference evidence="2 3" key="1">
    <citation type="journal article" date="2011" name="PLoS Genet.">
        <title>Genome sequencing and comparative transcriptomics of the model entomopathogenic fungi Metarhizium anisopliae and M. acridum.</title>
        <authorList>
            <person name="Gao Q."/>
            <person name="Jin K."/>
            <person name="Ying S.H."/>
            <person name="Zhang Y."/>
            <person name="Xiao G."/>
            <person name="Shang Y."/>
            <person name="Duan Z."/>
            <person name="Hu X."/>
            <person name="Xie X.Q."/>
            <person name="Zhou G."/>
            <person name="Peng G."/>
            <person name="Luo Z."/>
            <person name="Huang W."/>
            <person name="Wang B."/>
            <person name="Fang W."/>
            <person name="Wang S."/>
            <person name="Zhong Y."/>
            <person name="Ma L.J."/>
            <person name="St Leger R.J."/>
            <person name="Zhao G.P."/>
            <person name="Pei Y."/>
            <person name="Feng M.G."/>
            <person name="Xia Y."/>
            <person name="Wang C."/>
        </authorList>
    </citation>
    <scope>NUCLEOTIDE SEQUENCE [LARGE SCALE GENOMIC DNA]</scope>
    <source>
        <strain evidence="2 3">CQMa 102</strain>
    </source>
</reference>
<protein>
    <submittedName>
        <fullName evidence="2">Uncharacterized protein</fullName>
    </submittedName>
</protein>
<accession>E9EFM8</accession>
<dbReference type="HOGENOM" id="CLU_1661179_0_0_1"/>
<dbReference type="InParanoid" id="E9EFM8"/>
<feature type="chain" id="PRO_5003235704" evidence="1">
    <location>
        <begin position="20"/>
        <end position="159"/>
    </location>
</feature>
<proteinExistence type="predicted"/>
<gene>
    <name evidence="2" type="ORF">MAC_08675</name>
</gene>
<sequence length="159" mass="16566">MKLLQAAAIAIIYAQAALSAPADVVSVQADANGECGSLGVMKVDNATLPANVDRNNIRKCAGHPEGLGEGQTRAATAGQVVASTGSGAGQLTIGATVRGRLATLLGIVFQDMKAWLVAKVTARNAEEPELDFDTGVKVVQGTKGWPRRRTRIVESKQRS</sequence>